<evidence type="ECO:0000313" key="1">
    <source>
        <dbReference type="EMBL" id="KAB7650769.1"/>
    </source>
</evidence>
<reference evidence="1 2" key="1">
    <citation type="submission" date="2019-10" db="EMBL/GenBank/DDBJ databases">
        <title>Genome diversity of Sutterella seckii.</title>
        <authorList>
            <person name="Chaplin A.V."/>
            <person name="Sokolova S.R."/>
            <person name="Mosin K.A."/>
            <person name="Ivanova E.L."/>
            <person name="Kochetkova T.O."/>
            <person name="Goltsov A.Y."/>
            <person name="Trofimov D.Y."/>
            <person name="Efimov B.A."/>
        </authorList>
    </citation>
    <scope>NUCLEOTIDE SEQUENCE [LARGE SCALE GENOMIC DNA]</scope>
    <source>
        <strain evidence="1 2">ASD3426</strain>
    </source>
</reference>
<protein>
    <submittedName>
        <fullName evidence="1">Uncharacterized protein</fullName>
    </submittedName>
</protein>
<dbReference type="EMBL" id="WEHW01000029">
    <property type="protein sequence ID" value="KAB7650769.1"/>
    <property type="molecule type" value="Genomic_DNA"/>
</dbReference>
<evidence type="ECO:0000313" key="2">
    <source>
        <dbReference type="Proteomes" id="UP000469462"/>
    </source>
</evidence>
<gene>
    <name evidence="1" type="ORF">GBM96_07985</name>
</gene>
<comment type="caution">
    <text evidence="1">The sequence shown here is derived from an EMBL/GenBank/DDBJ whole genome shotgun (WGS) entry which is preliminary data.</text>
</comment>
<organism evidence="1 2">
    <name type="scientific">Sutterella seckii</name>
    <dbReference type="NCBI Taxonomy" id="1944635"/>
    <lineage>
        <taxon>Bacteria</taxon>
        <taxon>Pseudomonadati</taxon>
        <taxon>Pseudomonadota</taxon>
        <taxon>Betaproteobacteria</taxon>
        <taxon>Burkholderiales</taxon>
        <taxon>Sutterellaceae</taxon>
        <taxon>Sutterella</taxon>
    </lineage>
</organism>
<dbReference type="RefSeq" id="WP_139687526.1">
    <property type="nucleotide sequence ID" value="NZ_WEHW01000029.1"/>
</dbReference>
<proteinExistence type="predicted"/>
<dbReference type="Proteomes" id="UP000469462">
    <property type="component" value="Unassembled WGS sequence"/>
</dbReference>
<keyword evidence="2" id="KW-1185">Reference proteome</keyword>
<accession>A0AAI9WMX7</accession>
<name>A0AAI9WMX7_9BURK</name>
<sequence>MTEAPTLNHAPATDASAHLLVPRDIPTSVPVNLDAGIYEAAVERLVKDGSCRAEGDLNALLSQFLAYVAAKGADAGSESIDMNDEKVRGFREARKKQVVEEFMKETPQRCLLRLGEDVGIGCDGGNWNSSLWIFGLEYGGTQQVDDQEGAFADFTYYEGQEYESDFLTNDAKRAKWFDSYPYNRYLLRFCLSFFGLCSKEEANDEMSRLVDKAIKARIFAPDGPCFKGNIFPLQRPRNNFWKNLSVRWKGFNFGEIEKVLSFPDARPDRNLGNQNEYLAAMTEARRPGYEAKIRDNLQQGIPTVIVCWGANSKGYFAKAFGVSESDFKVVEADVPGKKLPEIAQINLINPDAPEKGYSSSAWIYVMPHFQGLSYIDECAYAEALREVLKDKVPPFWALPTTDVQQAQ</sequence>
<dbReference type="AlphaFoldDB" id="A0AAI9WMX7"/>